<dbReference type="Proteomes" id="UP000076502">
    <property type="component" value="Unassembled WGS sequence"/>
</dbReference>
<reference evidence="2 3" key="1">
    <citation type="submission" date="2015-07" db="EMBL/GenBank/DDBJ databases">
        <title>The genome of Dufourea novaeangliae.</title>
        <authorList>
            <person name="Pan H."/>
            <person name="Kapheim K."/>
        </authorList>
    </citation>
    <scope>NUCLEOTIDE SEQUENCE [LARGE SCALE GENOMIC DNA]</scope>
    <source>
        <strain evidence="2">0120121106</strain>
        <tissue evidence="2">Whole body</tissue>
    </source>
</reference>
<name>A0A154P714_DUFNO</name>
<dbReference type="EMBL" id="KQ434827">
    <property type="protein sequence ID" value="KZC07667.1"/>
    <property type="molecule type" value="Genomic_DNA"/>
</dbReference>
<keyword evidence="3" id="KW-1185">Reference proteome</keyword>
<sequence length="248" mass="28042">MAVASGAMYNTRTVVPSFMSSNIYYGYVPTYKKECQLNPVLEHEEVSKMPVYNSCTYGTAMETDDDGCDYSMASCYLNNDSVILEASAQNRLRVNDQQRQCQQQASHDDADTLRRRNRKRSNGDHSPVCELKKFREGSGNNHVHQGTRSTKDYGLAKVSYEPELLLVNTTNDKDLEQASITNKSCCLAAGNHNLLSNTNNKYLVSSSGFKSFENNDEYETILFETHGCSIYHLHRLQMLDSDCTETEF</sequence>
<gene>
    <name evidence="2" type="ORF">WN55_08439</name>
</gene>
<accession>A0A154P714</accession>
<dbReference type="AlphaFoldDB" id="A0A154P714"/>
<feature type="region of interest" description="Disordered" evidence="1">
    <location>
        <begin position="95"/>
        <end position="128"/>
    </location>
</feature>
<dbReference type="OrthoDB" id="7690177at2759"/>
<evidence type="ECO:0000256" key="1">
    <source>
        <dbReference type="SAM" id="MobiDB-lite"/>
    </source>
</evidence>
<evidence type="ECO:0000313" key="2">
    <source>
        <dbReference type="EMBL" id="KZC07667.1"/>
    </source>
</evidence>
<protein>
    <submittedName>
        <fullName evidence="2">Uncharacterized protein</fullName>
    </submittedName>
</protein>
<evidence type="ECO:0000313" key="3">
    <source>
        <dbReference type="Proteomes" id="UP000076502"/>
    </source>
</evidence>
<proteinExistence type="predicted"/>
<organism evidence="2 3">
    <name type="scientific">Dufourea novaeangliae</name>
    <name type="common">Sweat bee</name>
    <dbReference type="NCBI Taxonomy" id="178035"/>
    <lineage>
        <taxon>Eukaryota</taxon>
        <taxon>Metazoa</taxon>
        <taxon>Ecdysozoa</taxon>
        <taxon>Arthropoda</taxon>
        <taxon>Hexapoda</taxon>
        <taxon>Insecta</taxon>
        <taxon>Pterygota</taxon>
        <taxon>Neoptera</taxon>
        <taxon>Endopterygota</taxon>
        <taxon>Hymenoptera</taxon>
        <taxon>Apocrita</taxon>
        <taxon>Aculeata</taxon>
        <taxon>Apoidea</taxon>
        <taxon>Anthophila</taxon>
        <taxon>Halictidae</taxon>
        <taxon>Rophitinae</taxon>
        <taxon>Dufourea</taxon>
    </lineage>
</organism>
<dbReference type="OMA" id="GCSIYQF"/>